<keyword evidence="6" id="KW-1185">Reference proteome</keyword>
<comment type="similarity">
    <text evidence="1">Belongs to the JARID1 histone demethylase family.</text>
</comment>
<feature type="region of interest" description="Disordered" evidence="2">
    <location>
        <begin position="1"/>
        <end position="30"/>
    </location>
</feature>
<dbReference type="InterPro" id="IPR041667">
    <property type="entry name" value="Cupin_8"/>
</dbReference>
<dbReference type="Proteomes" id="UP000316726">
    <property type="component" value="Chromosome 3"/>
</dbReference>
<keyword evidence="3" id="KW-0472">Membrane</keyword>
<dbReference type="Pfam" id="PF13621">
    <property type="entry name" value="Cupin_8"/>
    <property type="match status" value="1"/>
</dbReference>
<protein>
    <recommendedName>
        <fullName evidence="4">JmjC domain-containing protein</fullName>
    </recommendedName>
</protein>
<evidence type="ECO:0000313" key="5">
    <source>
        <dbReference type="EMBL" id="QDZ19735.1"/>
    </source>
</evidence>
<organism evidence="5 6">
    <name type="scientific">Chloropicon primus</name>
    <dbReference type="NCBI Taxonomy" id="1764295"/>
    <lineage>
        <taxon>Eukaryota</taxon>
        <taxon>Viridiplantae</taxon>
        <taxon>Chlorophyta</taxon>
        <taxon>Chloropicophyceae</taxon>
        <taxon>Chloropicales</taxon>
        <taxon>Chloropicaceae</taxon>
        <taxon>Chloropicon</taxon>
    </lineage>
</organism>
<evidence type="ECO:0000256" key="3">
    <source>
        <dbReference type="SAM" id="Phobius"/>
    </source>
</evidence>
<gene>
    <name evidence="5" type="ORF">A3770_03p22530</name>
</gene>
<name>A0A5B8MJ87_9CHLO</name>
<dbReference type="SUPFAM" id="SSF51197">
    <property type="entry name" value="Clavaminate synthase-like"/>
    <property type="match status" value="1"/>
</dbReference>
<accession>A0A5B8MJ87</accession>
<feature type="domain" description="JmjC" evidence="4">
    <location>
        <begin position="182"/>
        <end position="357"/>
    </location>
</feature>
<sequence length="479" mass="53533">MLRHSLSVQDRSGASYSPLHSSGRALPGARSGQAKSLLCNEERGKMMVALGFLGLFFGLHFILGGGTSSPAKRKINIVPILRVPADSIGSTKEFFKKYGDQVVIVENGVRHHKALELGWQGLKDLCGEGVMETNKYSKNSSAWAGLTETKLMHLGDYVDNYILSPKEEAQMRYASGNVGTGEVCPRLDLYAPIPKYVANVLYSSDKVSRGPDGEFVRNLLTQPEVFIGPKGSLTEMHMDTGYTPFWMSVYIGKKIFRTISYEDSSVYLPFYRSARRWKRLVGGVTKHFEVWNPDLETFPSLGRVTIQEGAVNAGDWIHLPPATLHGVFNAESSWAVSMNSLPPALLDRFLRICVAEDESQHCGDWMRSLVPVGKDLRQCVTTPEGGSIMSSFLHDSAGGVQEEDFRKCYDESPVAQHVQREYDHGEDRDKHIYEISGFKDWQSWCEAVCRASQETEDMVEFQKQGVKHICDSCNNFVHP</sequence>
<proteinExistence type="inferred from homology"/>
<dbReference type="OrthoDB" id="47172at2759"/>
<evidence type="ECO:0000259" key="4">
    <source>
        <dbReference type="PROSITE" id="PS51184"/>
    </source>
</evidence>
<dbReference type="Gene3D" id="2.60.120.650">
    <property type="entry name" value="Cupin"/>
    <property type="match status" value="1"/>
</dbReference>
<evidence type="ECO:0000313" key="6">
    <source>
        <dbReference type="Proteomes" id="UP000316726"/>
    </source>
</evidence>
<reference evidence="5 6" key="1">
    <citation type="submission" date="2018-07" db="EMBL/GenBank/DDBJ databases">
        <title>The complete nuclear genome of the prasinophyte Chloropicon primus (CCMP1205).</title>
        <authorList>
            <person name="Pombert J.-F."/>
            <person name="Otis C."/>
            <person name="Turmel M."/>
            <person name="Lemieux C."/>
        </authorList>
    </citation>
    <scope>NUCLEOTIDE SEQUENCE [LARGE SCALE GENOMIC DNA]</scope>
    <source>
        <strain evidence="5 6">CCMP1205</strain>
    </source>
</reference>
<dbReference type="InterPro" id="IPR003347">
    <property type="entry name" value="JmjC_dom"/>
</dbReference>
<keyword evidence="3" id="KW-0812">Transmembrane</keyword>
<evidence type="ECO:0000256" key="1">
    <source>
        <dbReference type="ARBA" id="ARBA00006801"/>
    </source>
</evidence>
<feature type="transmembrane region" description="Helical" evidence="3">
    <location>
        <begin position="46"/>
        <end position="64"/>
    </location>
</feature>
<dbReference type="AlphaFoldDB" id="A0A5B8MJ87"/>
<dbReference type="EMBL" id="CP031036">
    <property type="protein sequence ID" value="QDZ19735.1"/>
    <property type="molecule type" value="Genomic_DNA"/>
</dbReference>
<dbReference type="PROSITE" id="PS51184">
    <property type="entry name" value="JMJC"/>
    <property type="match status" value="1"/>
</dbReference>
<evidence type="ECO:0000256" key="2">
    <source>
        <dbReference type="SAM" id="MobiDB-lite"/>
    </source>
</evidence>
<keyword evidence="3" id="KW-1133">Transmembrane helix</keyword>
<feature type="compositionally biased region" description="Polar residues" evidence="2">
    <location>
        <begin position="1"/>
        <end position="20"/>
    </location>
</feature>